<evidence type="ECO:0000259" key="9">
    <source>
        <dbReference type="Pfam" id="PF01011"/>
    </source>
</evidence>
<keyword evidence="2 7" id="KW-0479">Metal-binding</keyword>
<dbReference type="GO" id="GO:0005509">
    <property type="term" value="F:calcium ion binding"/>
    <property type="evidence" value="ECO:0007669"/>
    <property type="project" value="InterPro"/>
</dbReference>
<comment type="cofactor">
    <cofactor evidence="7">
        <name>Ca(2+)</name>
        <dbReference type="ChEBI" id="CHEBI:29108"/>
    </cofactor>
    <text evidence="7">Binds 1 Ca(2+) ion per subunit.</text>
</comment>
<dbReference type="PANTHER" id="PTHR32303">
    <property type="entry name" value="QUINOPROTEIN ALCOHOL DEHYDROGENASE (CYTOCHROME C)"/>
    <property type="match status" value="1"/>
</dbReference>
<dbReference type="InterPro" id="IPR017512">
    <property type="entry name" value="PQQ_MeOH/EtOH_DH"/>
</dbReference>
<dbReference type="NCBIfam" id="TIGR03075">
    <property type="entry name" value="PQQ_enz_alc_DH"/>
    <property type="match status" value="1"/>
</dbReference>
<evidence type="ECO:0000256" key="5">
    <source>
        <dbReference type="PIRSR" id="PIRSR617512-1"/>
    </source>
</evidence>
<evidence type="ECO:0000256" key="4">
    <source>
        <dbReference type="ARBA" id="ARBA00023002"/>
    </source>
</evidence>
<accession>F7YAN5</accession>
<dbReference type="KEGG" id="mop:Mesop_4366"/>
<feature type="binding site" evidence="6">
    <location>
        <position position="209"/>
    </location>
    <ligand>
        <name>pyrroloquinoline quinone</name>
        <dbReference type="ChEBI" id="CHEBI:58442"/>
    </ligand>
</feature>
<feature type="binding site" evidence="6">
    <location>
        <position position="165"/>
    </location>
    <ligand>
        <name>pyrroloquinoline quinone</name>
        <dbReference type="ChEBI" id="CHEBI:58442"/>
    </ligand>
</feature>
<feature type="binding site" evidence="7">
    <location>
        <position position="227"/>
    </location>
    <ligand>
        <name>Ca(2+)</name>
        <dbReference type="ChEBI" id="CHEBI:29108"/>
    </ligand>
</feature>
<evidence type="ECO:0000256" key="1">
    <source>
        <dbReference type="ARBA" id="ARBA00008156"/>
    </source>
</evidence>
<evidence type="ECO:0000256" key="8">
    <source>
        <dbReference type="PIRSR" id="PIRSR617512-4"/>
    </source>
</evidence>
<feature type="domain" description="Pyrrolo-quinoline quinone repeat" evidence="9">
    <location>
        <begin position="513"/>
        <end position="574"/>
    </location>
</feature>
<proteinExistence type="inferred from homology"/>
<gene>
    <name evidence="10" type="ordered locus">Mesop_4366</name>
</gene>
<dbReference type="CDD" id="cd10278">
    <property type="entry name" value="PQQ_MDH"/>
    <property type="match status" value="1"/>
</dbReference>
<dbReference type="SMART" id="SM00564">
    <property type="entry name" value="PQQ"/>
    <property type="match status" value="4"/>
</dbReference>
<dbReference type="GO" id="GO:0016614">
    <property type="term" value="F:oxidoreductase activity, acting on CH-OH group of donors"/>
    <property type="evidence" value="ECO:0007669"/>
    <property type="project" value="InterPro"/>
</dbReference>
<dbReference type="Gene3D" id="2.140.10.10">
    <property type="entry name" value="Quinoprotein alcohol dehydrogenase-like superfamily"/>
    <property type="match status" value="1"/>
</dbReference>
<comment type="cofactor">
    <cofactor evidence="6">
        <name>pyrroloquinoline quinone</name>
        <dbReference type="ChEBI" id="CHEBI:58442"/>
    </cofactor>
    <text evidence="6">Binds 1 PQQ group per subunit.</text>
</comment>
<dbReference type="InterPro" id="IPR011047">
    <property type="entry name" value="Quinoprotein_ADH-like_sf"/>
</dbReference>
<dbReference type="InterPro" id="IPR002372">
    <property type="entry name" value="PQQ_rpt_dom"/>
</dbReference>
<dbReference type="EMBL" id="CP002279">
    <property type="protein sequence ID" value="AEH88795.1"/>
    <property type="molecule type" value="Genomic_DNA"/>
</dbReference>
<dbReference type="STRING" id="536019.Mesop_4366"/>
<feature type="active site" description="Proton acceptor" evidence="5">
    <location>
        <position position="353"/>
    </location>
</feature>
<reference evidence="10 11" key="1">
    <citation type="submission" date="2010-10" db="EMBL/GenBank/DDBJ databases">
        <title>Complete sequence of Mesorhizobium opportunistum WSM2075.</title>
        <authorList>
            <consortium name="US DOE Joint Genome Institute"/>
            <person name="Lucas S."/>
            <person name="Copeland A."/>
            <person name="Lapidus A."/>
            <person name="Cheng J.-F."/>
            <person name="Bruce D."/>
            <person name="Goodwin L."/>
            <person name="Pitluck S."/>
            <person name="Chertkov O."/>
            <person name="Misra M."/>
            <person name="Detter J.C."/>
            <person name="Han C."/>
            <person name="Tapia R."/>
            <person name="Land M."/>
            <person name="Hauser L."/>
            <person name="Kyrpides N."/>
            <person name="Ovchinnikova G."/>
            <person name="Mavrommatis K.M."/>
            <person name="Tiwari R.P."/>
            <person name="Howieson J.G."/>
            <person name="O'Hara G.W."/>
            <person name="Nandasena K.G."/>
            <person name="Woyke T."/>
        </authorList>
    </citation>
    <scope>NUCLEOTIDE SEQUENCE [LARGE SCALE GENOMIC DNA]</scope>
    <source>
        <strain evidence="11">LMG 24607 / HAMBI 3007 / WSM2075</strain>
    </source>
</reference>
<evidence type="ECO:0000256" key="6">
    <source>
        <dbReference type="PIRSR" id="PIRSR617512-2"/>
    </source>
</evidence>
<evidence type="ECO:0000256" key="2">
    <source>
        <dbReference type="ARBA" id="ARBA00022723"/>
    </source>
</evidence>
<dbReference type="PANTHER" id="PTHR32303:SF4">
    <property type="entry name" value="QUINOPROTEIN GLUCOSE DEHYDROGENASE"/>
    <property type="match status" value="1"/>
</dbReference>
<evidence type="ECO:0000313" key="11">
    <source>
        <dbReference type="Proteomes" id="UP000001623"/>
    </source>
</evidence>
<keyword evidence="4" id="KW-0560">Oxidoreductase</keyword>
<dbReference type="GO" id="GO:0016020">
    <property type="term" value="C:membrane"/>
    <property type="evidence" value="ECO:0007669"/>
    <property type="project" value="InterPro"/>
</dbReference>
<feature type="domain" description="Pyrrolo-quinoline quinone repeat" evidence="9">
    <location>
        <begin position="69"/>
        <end position="395"/>
    </location>
</feature>
<protein>
    <submittedName>
        <fullName evidence="10">PQQ-dependent dehydrogenase, methanol/ethanol family</fullName>
    </submittedName>
</protein>
<dbReference type="HOGENOM" id="CLU_018478_0_0_5"/>
<keyword evidence="7" id="KW-0106">Calcium</keyword>
<keyword evidence="8" id="KW-1015">Disulfide bond</keyword>
<comment type="similarity">
    <text evidence="1">Belongs to the bacterial PQQ dehydrogenase family.</text>
</comment>
<evidence type="ECO:0000256" key="3">
    <source>
        <dbReference type="ARBA" id="ARBA00022891"/>
    </source>
</evidence>
<dbReference type="AlphaFoldDB" id="F7YAN5"/>
<dbReference type="InterPro" id="IPR018391">
    <property type="entry name" value="PQQ_b-propeller_rpt"/>
</dbReference>
<feature type="disulfide bond" evidence="8">
    <location>
        <begin position="159"/>
        <end position="160"/>
    </location>
</feature>
<feature type="binding site" evidence="7">
    <location>
        <position position="353"/>
    </location>
    <ligand>
        <name>Ca(2+)</name>
        <dbReference type="ChEBI" id="CHEBI:29108"/>
    </ligand>
</feature>
<evidence type="ECO:0000313" key="10">
    <source>
        <dbReference type="EMBL" id="AEH88795.1"/>
    </source>
</evidence>
<sequence>MKGMPQLGPTRVDAGRHTRTLATRNSLGTGIFVVTLLTWLPLQGAVSEPSKTEAIAPPAAASPPDDGQWAMPAKNYASTRFSELSEINEGNVKNLQVAFTFSTGVNKGQEAAPLVVGNTMYIVTPFPNFVYALDLSKPGAPMKWKYEPNPEPAAQGVACCDVVNRGAAFADGRIFFNTLDGHTIALDANTGKPIWNTHIGNINIGETITMAPLVVKGKVLVGNSGGEMGVRGWVKALDVGDGHVVWTAYGTGPDKDVLIGPDFKPHYDADKGKDLGVTTWPPEAWKIGGGNMWGWISYDPDLNLIFHGTGNPGPWNPDLRPGDNKWTSGIFARDPDTGAAKWFYQWSPHDLHDYDGINEQILLDMTWQGKPRKVLVRPERNGYLYILDRTTGEVLSAKPFGPVNSSKGVDLKTGRLIENPDKKTGTGKVVRDICPTASGLKDWQPSAFSPKTGLLYIPHNNLCMDEEGVEVNYIAGTPYVGMNVRMIPGPGGNRGAFTAWDIAAEKPAWSLKENFPVWSGAVVTAGDVVFYGTMEGWFKAVSARTGELLWQFKTSSGIIGQPITYRGPDGHQYVAILSGVGGWAGAIVSGDLDPRDATAALGFVNAMKDLKNATTAGGTLYVFRLP</sequence>
<organism evidence="10 11">
    <name type="scientific">Mesorhizobium opportunistum (strain LMG 24607 / HAMBI 3007 / WSM2075)</name>
    <dbReference type="NCBI Taxonomy" id="536019"/>
    <lineage>
        <taxon>Bacteria</taxon>
        <taxon>Pseudomonadati</taxon>
        <taxon>Pseudomonadota</taxon>
        <taxon>Alphaproteobacteria</taxon>
        <taxon>Hyphomicrobiales</taxon>
        <taxon>Phyllobacteriaceae</taxon>
        <taxon>Mesorhizobium</taxon>
    </lineage>
</organism>
<dbReference type="Proteomes" id="UP000001623">
    <property type="component" value="Chromosome"/>
</dbReference>
<feature type="binding site" evidence="7">
    <location>
        <position position="311"/>
    </location>
    <ligand>
        <name>Ca(2+)</name>
        <dbReference type="ChEBI" id="CHEBI:29108"/>
    </ligand>
</feature>
<dbReference type="eggNOG" id="COG4993">
    <property type="taxonomic scope" value="Bacteria"/>
</dbReference>
<keyword evidence="3 6" id="KW-0634">PQQ</keyword>
<evidence type="ECO:0000256" key="7">
    <source>
        <dbReference type="PIRSR" id="PIRSR617512-3"/>
    </source>
</evidence>
<feature type="binding site" evidence="6">
    <location>
        <position position="110"/>
    </location>
    <ligand>
        <name>pyrroloquinoline quinone</name>
        <dbReference type="ChEBI" id="CHEBI:58442"/>
    </ligand>
</feature>
<dbReference type="SUPFAM" id="SSF50998">
    <property type="entry name" value="Quinoprotein alcohol dehydrogenase-like"/>
    <property type="match status" value="1"/>
</dbReference>
<name>F7YAN5_MESOW</name>
<dbReference type="Pfam" id="PF01011">
    <property type="entry name" value="PQQ"/>
    <property type="match status" value="2"/>
</dbReference>